<evidence type="ECO:0000313" key="1">
    <source>
        <dbReference type="EMBL" id="PHI15495.1"/>
    </source>
</evidence>
<comment type="caution">
    <text evidence="1">The sequence shown here is derived from an EMBL/GenBank/DDBJ whole genome shotgun (WGS) entry which is preliminary data.</text>
</comment>
<dbReference type="Proteomes" id="UP000224507">
    <property type="component" value="Unassembled WGS sequence"/>
</dbReference>
<dbReference type="AlphaFoldDB" id="A0A2C6CHA1"/>
<proteinExistence type="predicted"/>
<name>A0A2C6CHA1_FUSNP</name>
<dbReference type="EMBL" id="NIRO01000004">
    <property type="protein sequence ID" value="PHI15495.1"/>
    <property type="molecule type" value="Genomic_DNA"/>
</dbReference>
<dbReference type="RefSeq" id="WP_098997337.1">
    <property type="nucleotide sequence ID" value="NZ_CP077153.1"/>
</dbReference>
<organism evidence="1 2">
    <name type="scientific">Fusobacterium nucleatum subsp. polymorphum</name>
    <name type="common">Fusobacterium polymorphum</name>
    <dbReference type="NCBI Taxonomy" id="76857"/>
    <lineage>
        <taxon>Bacteria</taxon>
        <taxon>Fusobacteriati</taxon>
        <taxon>Fusobacteriota</taxon>
        <taxon>Fusobacteriia</taxon>
        <taxon>Fusobacteriales</taxon>
        <taxon>Fusobacteriaceae</taxon>
        <taxon>Fusobacterium</taxon>
    </lineage>
</organism>
<evidence type="ECO:0000313" key="2">
    <source>
        <dbReference type="Proteomes" id="UP000224507"/>
    </source>
</evidence>
<sequence length="124" mass="14951">MINIIKEKIKSYYSQCGYNDYIDFSKELIIFYYVIADNDFIEIRSDINKYKVTTYYNDTKINEITFLDIKSYYFYFIKNINEKYFIKNISFYTNGGFDITGIVTKDIPEIRKVTKESKQLENSF</sequence>
<reference evidence="1 2" key="1">
    <citation type="submission" date="2017-06" db="EMBL/GenBank/DDBJ databases">
        <title>Draft genome sequence of Fusobacterium nucleatum subsp. polymorphum KCOM 1274 (=ChDC F309).</title>
        <authorList>
            <person name="Kook J.-K."/>
            <person name="Park S.-N."/>
            <person name="Lim Y.K."/>
            <person name="Roh H."/>
        </authorList>
    </citation>
    <scope>NUCLEOTIDE SEQUENCE [LARGE SCALE GENOMIC DNA]</scope>
    <source>
        <strain evidence="2">KCOM 1274 (ChDC F309)</strain>
    </source>
</reference>
<accession>A0A2C6CHA1</accession>
<protein>
    <submittedName>
        <fullName evidence="1">Uncharacterized protein</fullName>
    </submittedName>
</protein>
<gene>
    <name evidence="1" type="ORF">CBG56_05560</name>
</gene>